<keyword evidence="9" id="KW-1133">Transmembrane helix</keyword>
<evidence type="ECO:0000256" key="2">
    <source>
        <dbReference type="ARBA" id="ARBA00004370"/>
    </source>
</evidence>
<comment type="catalytic activity">
    <reaction evidence="1">
        <text>ATP + protein L-histidine = ADP + protein N-phospho-L-histidine.</text>
        <dbReference type="EC" id="2.7.13.3"/>
    </reaction>
</comment>
<accession>A0ABW9MTQ3</accession>
<proteinExistence type="predicted"/>
<protein>
    <recommendedName>
        <fullName evidence="3">histidine kinase</fullName>
        <ecNumber evidence="3">2.7.13.3</ecNumber>
    </recommendedName>
</protein>
<dbReference type="EC" id="2.7.13.3" evidence="3"/>
<dbReference type="CDD" id="cd00075">
    <property type="entry name" value="HATPase"/>
    <property type="match status" value="1"/>
</dbReference>
<dbReference type="Pfam" id="PF02518">
    <property type="entry name" value="HATPase_c"/>
    <property type="match status" value="1"/>
</dbReference>
<evidence type="ECO:0000313" key="11">
    <source>
        <dbReference type="EMBL" id="MFO3715201.1"/>
    </source>
</evidence>
<reference evidence="11 12" key="1">
    <citation type="journal article" date="2025" name="Anaerobe">
        <title>Description of Anaerococcus kampingiae sp. nov., Anaerococcus groningensis sp. nov., Anaerococcus martiniensis sp. nov., and Anaerococcus cruorum sp. nov., isolated from human clinical specimens.</title>
        <authorList>
            <person name="Boiten K.E."/>
            <person name="Meijer J."/>
            <person name="van Wezel E.M."/>
            <person name="Veloo A.C.M."/>
        </authorList>
    </citation>
    <scope>NUCLEOTIDE SEQUENCE [LARGE SCALE GENOMIC DNA]</scope>
    <source>
        <strain evidence="11 12">ENR1039</strain>
    </source>
</reference>
<gene>
    <name evidence="11" type="ORF">ACCQ40_00195</name>
</gene>
<keyword evidence="9" id="KW-0812">Transmembrane</keyword>
<comment type="subcellular location">
    <subcellularLocation>
        <location evidence="2">Membrane</location>
    </subcellularLocation>
</comment>
<dbReference type="RefSeq" id="WP_410032121.1">
    <property type="nucleotide sequence ID" value="NZ_JBGMEH010000001.1"/>
</dbReference>
<keyword evidence="12" id="KW-1185">Reference proteome</keyword>
<dbReference type="Proteomes" id="UP001638015">
    <property type="component" value="Unassembled WGS sequence"/>
</dbReference>
<evidence type="ECO:0000259" key="10">
    <source>
        <dbReference type="PROSITE" id="PS50109"/>
    </source>
</evidence>
<organism evidence="11 12">
    <name type="scientific">Anaerococcus cruorum</name>
    <dbReference type="NCBI Taxonomy" id="3115617"/>
    <lineage>
        <taxon>Bacteria</taxon>
        <taxon>Bacillati</taxon>
        <taxon>Bacillota</taxon>
        <taxon>Tissierellia</taxon>
        <taxon>Tissierellales</taxon>
        <taxon>Peptoniphilaceae</taxon>
        <taxon>Anaerococcus</taxon>
    </lineage>
</organism>
<dbReference type="InterPro" id="IPR003661">
    <property type="entry name" value="HisK_dim/P_dom"/>
</dbReference>
<keyword evidence="7" id="KW-0902">Two-component regulatory system</keyword>
<dbReference type="PANTHER" id="PTHR45453:SF1">
    <property type="entry name" value="PHOSPHATE REGULON SENSOR PROTEIN PHOR"/>
    <property type="match status" value="1"/>
</dbReference>
<dbReference type="SUPFAM" id="SSF47384">
    <property type="entry name" value="Homodimeric domain of signal transducing histidine kinase"/>
    <property type="match status" value="1"/>
</dbReference>
<dbReference type="InterPro" id="IPR003594">
    <property type="entry name" value="HATPase_dom"/>
</dbReference>
<dbReference type="Gene3D" id="3.30.565.10">
    <property type="entry name" value="Histidine kinase-like ATPase, C-terminal domain"/>
    <property type="match status" value="1"/>
</dbReference>
<feature type="transmembrane region" description="Helical" evidence="9">
    <location>
        <begin position="137"/>
        <end position="160"/>
    </location>
</feature>
<evidence type="ECO:0000256" key="7">
    <source>
        <dbReference type="ARBA" id="ARBA00023012"/>
    </source>
</evidence>
<dbReference type="SMART" id="SM00387">
    <property type="entry name" value="HATPase_c"/>
    <property type="match status" value="1"/>
</dbReference>
<keyword evidence="9" id="KW-0472">Membrane</keyword>
<keyword evidence="4" id="KW-0597">Phosphoprotein</keyword>
<dbReference type="Gene3D" id="3.30.450.20">
    <property type="entry name" value="PAS domain"/>
    <property type="match status" value="1"/>
</dbReference>
<dbReference type="InterPro" id="IPR036890">
    <property type="entry name" value="HATPase_C_sf"/>
</dbReference>
<dbReference type="PRINTS" id="PR00344">
    <property type="entry name" value="BCTRLSENSOR"/>
</dbReference>
<name>A0ABW9MTQ3_9FIRM</name>
<evidence type="ECO:0000313" key="12">
    <source>
        <dbReference type="Proteomes" id="UP001638015"/>
    </source>
</evidence>
<keyword evidence="6 11" id="KW-0418">Kinase</keyword>
<dbReference type="SMART" id="SM00388">
    <property type="entry name" value="HisKA"/>
    <property type="match status" value="1"/>
</dbReference>
<dbReference type="GO" id="GO:0016301">
    <property type="term" value="F:kinase activity"/>
    <property type="evidence" value="ECO:0007669"/>
    <property type="project" value="UniProtKB-KW"/>
</dbReference>
<dbReference type="SUPFAM" id="SSF55874">
    <property type="entry name" value="ATPase domain of HSP90 chaperone/DNA topoisomerase II/histidine kinase"/>
    <property type="match status" value="1"/>
</dbReference>
<evidence type="ECO:0000256" key="4">
    <source>
        <dbReference type="ARBA" id="ARBA00022553"/>
    </source>
</evidence>
<dbReference type="CDD" id="cd00082">
    <property type="entry name" value="HisKA"/>
    <property type="match status" value="1"/>
</dbReference>
<keyword evidence="5" id="KW-0808">Transferase</keyword>
<evidence type="ECO:0000256" key="1">
    <source>
        <dbReference type="ARBA" id="ARBA00000085"/>
    </source>
</evidence>
<feature type="coiled-coil region" evidence="8">
    <location>
        <begin position="196"/>
        <end position="223"/>
    </location>
</feature>
<dbReference type="InterPro" id="IPR050351">
    <property type="entry name" value="BphY/WalK/GraS-like"/>
</dbReference>
<keyword evidence="8" id="KW-0175">Coiled coil</keyword>
<evidence type="ECO:0000256" key="9">
    <source>
        <dbReference type="SAM" id="Phobius"/>
    </source>
</evidence>
<dbReference type="InterPro" id="IPR005467">
    <property type="entry name" value="His_kinase_dom"/>
</dbReference>
<dbReference type="InterPro" id="IPR004358">
    <property type="entry name" value="Sig_transdc_His_kin-like_C"/>
</dbReference>
<comment type="caution">
    <text evidence="11">The sequence shown here is derived from an EMBL/GenBank/DDBJ whole genome shotgun (WGS) entry which is preliminary data.</text>
</comment>
<evidence type="ECO:0000256" key="3">
    <source>
        <dbReference type="ARBA" id="ARBA00012438"/>
    </source>
</evidence>
<dbReference type="Gene3D" id="1.10.287.130">
    <property type="match status" value="1"/>
</dbReference>
<sequence length="552" mass="63653">MKNLAQKSMKRLAYLILALTFLVSNSISYRTKDKAQSDFAKNSLGFLLMEEKEADFIDTLEKFNNNHKNLSLAYLDSKNETLFNPDKINLKKYQKSYLKTQDYENEENFFKASEDQEVYGAKTKSNNTLLMAYHNNIWFYINVYLLIFHIALAAVISFLINKYVDKHINSYISNINFDNYSNILKDSNYDEITYYLKGYEDEIEKASQERNALKARLLEFTNITSNMKEGFILFDGEGNVELMNTSAKSYLGVSEDAHITNLISNKEYNLALREASILKRSKSLDLKINGYYLRIFIDPLSTSEKRAYAMIIVDNSEDVRSEQMRREFSANVTHELKSPLTSINGYAELIATGIAKKDDVEKFAQIIFKEGNRLLEIIDDILKISKLDENNFDKNFVEVDINEVINASIEKYKRLTDNKNISVVNNVKPFKIKTSKSLFYDLISNIYENAIKYNKVGGSIEFSYLIKENTYFLTIADSGIGISPADTKRIFERFYVVDKSRKRNQKSTGLGLSIVKHIINYLEYDIKVESKLGDGTKFIIEIPLGLDRKDSL</sequence>
<evidence type="ECO:0000256" key="5">
    <source>
        <dbReference type="ARBA" id="ARBA00022679"/>
    </source>
</evidence>
<evidence type="ECO:0000256" key="8">
    <source>
        <dbReference type="SAM" id="Coils"/>
    </source>
</evidence>
<dbReference type="EMBL" id="JBGMEH010000001">
    <property type="protein sequence ID" value="MFO3715201.1"/>
    <property type="molecule type" value="Genomic_DNA"/>
</dbReference>
<dbReference type="PROSITE" id="PS50109">
    <property type="entry name" value="HIS_KIN"/>
    <property type="match status" value="1"/>
</dbReference>
<dbReference type="InterPro" id="IPR036097">
    <property type="entry name" value="HisK_dim/P_sf"/>
</dbReference>
<dbReference type="PANTHER" id="PTHR45453">
    <property type="entry name" value="PHOSPHATE REGULON SENSOR PROTEIN PHOR"/>
    <property type="match status" value="1"/>
</dbReference>
<evidence type="ECO:0000256" key="6">
    <source>
        <dbReference type="ARBA" id="ARBA00022777"/>
    </source>
</evidence>
<dbReference type="Pfam" id="PF00512">
    <property type="entry name" value="HisKA"/>
    <property type="match status" value="1"/>
</dbReference>
<feature type="domain" description="Histidine kinase" evidence="10">
    <location>
        <begin position="331"/>
        <end position="546"/>
    </location>
</feature>